<organism evidence="1 2">
    <name type="scientific">Trifolium subterraneum</name>
    <name type="common">Subterranean clover</name>
    <dbReference type="NCBI Taxonomy" id="3900"/>
    <lineage>
        <taxon>Eukaryota</taxon>
        <taxon>Viridiplantae</taxon>
        <taxon>Streptophyta</taxon>
        <taxon>Embryophyta</taxon>
        <taxon>Tracheophyta</taxon>
        <taxon>Spermatophyta</taxon>
        <taxon>Magnoliopsida</taxon>
        <taxon>eudicotyledons</taxon>
        <taxon>Gunneridae</taxon>
        <taxon>Pentapetalae</taxon>
        <taxon>rosids</taxon>
        <taxon>fabids</taxon>
        <taxon>Fabales</taxon>
        <taxon>Fabaceae</taxon>
        <taxon>Papilionoideae</taxon>
        <taxon>50 kb inversion clade</taxon>
        <taxon>NPAAA clade</taxon>
        <taxon>Hologalegina</taxon>
        <taxon>IRL clade</taxon>
        <taxon>Trifolieae</taxon>
        <taxon>Trifolium</taxon>
    </lineage>
</organism>
<proteinExistence type="predicted"/>
<evidence type="ECO:0000313" key="2">
    <source>
        <dbReference type="Proteomes" id="UP000242715"/>
    </source>
</evidence>
<reference evidence="2" key="1">
    <citation type="journal article" date="2017" name="Front. Plant Sci.">
        <title>Climate Clever Clovers: New Paradigm to Reduce the Environmental Footprint of Ruminants by Breeding Low Methanogenic Forages Utilizing Haplotype Variation.</title>
        <authorList>
            <person name="Kaur P."/>
            <person name="Appels R."/>
            <person name="Bayer P.E."/>
            <person name="Keeble-Gagnere G."/>
            <person name="Wang J."/>
            <person name="Hirakawa H."/>
            <person name="Shirasawa K."/>
            <person name="Vercoe P."/>
            <person name="Stefanova K."/>
            <person name="Durmic Z."/>
            <person name="Nichols P."/>
            <person name="Revell C."/>
            <person name="Isobe S.N."/>
            <person name="Edwards D."/>
            <person name="Erskine W."/>
        </authorList>
    </citation>
    <scope>NUCLEOTIDE SEQUENCE [LARGE SCALE GENOMIC DNA]</scope>
    <source>
        <strain evidence="2">cv. Daliak</strain>
    </source>
</reference>
<protein>
    <submittedName>
        <fullName evidence="1">Uncharacterized protein</fullName>
    </submittedName>
</protein>
<sequence length="65" mass="6627">MRAITIIGKDISRDTARIMTTTSDKIGFTTARNAIVPCEVGGTVMAEASHAQAGGSALQASSNCA</sequence>
<accession>A0A2Z6P2Y8</accession>
<dbReference type="EMBL" id="DF974688">
    <property type="protein sequence ID" value="GAU50096.1"/>
    <property type="molecule type" value="Genomic_DNA"/>
</dbReference>
<evidence type="ECO:0000313" key="1">
    <source>
        <dbReference type="EMBL" id="GAU50096.1"/>
    </source>
</evidence>
<dbReference type="AlphaFoldDB" id="A0A2Z6P2Y8"/>
<keyword evidence="2" id="KW-1185">Reference proteome</keyword>
<dbReference type="Proteomes" id="UP000242715">
    <property type="component" value="Unassembled WGS sequence"/>
</dbReference>
<gene>
    <name evidence="1" type="ORF">TSUD_28840</name>
</gene>
<name>A0A2Z6P2Y8_TRISU</name>